<evidence type="ECO:0000313" key="3">
    <source>
        <dbReference type="Proteomes" id="UP000786811"/>
    </source>
</evidence>
<comment type="caution">
    <text evidence="2">The sequence shown here is derived from an EMBL/GenBank/DDBJ whole genome shotgun (WGS) entry which is preliminary data.</text>
</comment>
<dbReference type="Proteomes" id="UP000786811">
    <property type="component" value="Unassembled WGS sequence"/>
</dbReference>
<feature type="region of interest" description="Disordered" evidence="1">
    <location>
        <begin position="1"/>
        <end position="98"/>
    </location>
</feature>
<feature type="compositionally biased region" description="Acidic residues" evidence="1">
    <location>
        <begin position="56"/>
        <end position="67"/>
    </location>
</feature>
<organism evidence="2 3">
    <name type="scientific">Cotesia congregata</name>
    <name type="common">Parasitoid wasp</name>
    <name type="synonym">Apanteles congregatus</name>
    <dbReference type="NCBI Taxonomy" id="51543"/>
    <lineage>
        <taxon>Eukaryota</taxon>
        <taxon>Metazoa</taxon>
        <taxon>Ecdysozoa</taxon>
        <taxon>Arthropoda</taxon>
        <taxon>Hexapoda</taxon>
        <taxon>Insecta</taxon>
        <taxon>Pterygota</taxon>
        <taxon>Neoptera</taxon>
        <taxon>Endopterygota</taxon>
        <taxon>Hymenoptera</taxon>
        <taxon>Apocrita</taxon>
        <taxon>Ichneumonoidea</taxon>
        <taxon>Braconidae</taxon>
        <taxon>Microgastrinae</taxon>
        <taxon>Cotesia</taxon>
    </lineage>
</organism>
<feature type="compositionally biased region" description="Polar residues" evidence="1">
    <location>
        <begin position="45"/>
        <end position="55"/>
    </location>
</feature>
<feature type="region of interest" description="Disordered" evidence="1">
    <location>
        <begin position="173"/>
        <end position="195"/>
    </location>
</feature>
<dbReference type="AlphaFoldDB" id="A0A8J2HBH5"/>
<gene>
    <name evidence="2" type="ORF">HICCMSTLAB_LOCUS4920</name>
</gene>
<dbReference type="EMBL" id="CAJNRD030001119">
    <property type="protein sequence ID" value="CAG5088640.1"/>
    <property type="molecule type" value="Genomic_DNA"/>
</dbReference>
<dbReference type="OrthoDB" id="10009520at2759"/>
<name>A0A8J2HBH5_COTCN</name>
<proteinExistence type="predicted"/>
<evidence type="ECO:0000313" key="2">
    <source>
        <dbReference type="EMBL" id="CAG5088640.1"/>
    </source>
</evidence>
<sequence length="655" mass="73794">MDKDNEDNSSSQSHKTDSDDSNLSNVSSVYSDDDPLDMLEHESYKSYSDNSMSEYENSDDSMLEENNNDPNNNMSDENLEGRDPSSPQPGCSRHFDSIENGHANSLASKLTSEQISGIAENILQAITKLLGSVTHESIVEAIQKNITTGNNKLSLQDLLPSEFNLEVTRKRRNSQDVSGVDMKKSRGNSTTPGSPVLAGFLAGNPINIDNLQEMPKYHPVETLTNNNNPNPVANVDKTNYSLPAVNILPSTPLNNPVNLPLQRPAPINNGIIIPVRKNIVAQATTKFTVSDSGERILNRVPDSKPSTVTSKAQVHMLKQQFLQHQLQQQKFQQQLHQPQLQHQNLHRVYFNDIINSKSATVGSNANANANDRQKNVDDYFAELRRTKLKLTMEKAKLQQHSHTVKNNHVVINQPVLVPPKKNDAQEAAGSAMVSSKYDQVQLNPSTSNAGSSKVCEEIYQKLRAMFPDIDREYIKTFCPADWAPGTSHDVQFGSIVERILQNEASWVIDVHPTNFMIQEAAENDRLTPNVDDTYEYLTGIFPNADPHFLRSAAEEFKNENDVKTFVDEKLKSHDYPTREQYLAKIKVTEEQQRYTKNFNVEQFLRLIPDPFKHFEDNKRKCEYSLIVLEFLKNYNNSPVNVKLTNIIVTGNKTDT</sequence>
<accession>A0A8J2HBH5</accession>
<reference evidence="2" key="1">
    <citation type="submission" date="2021-04" db="EMBL/GenBank/DDBJ databases">
        <authorList>
            <person name="Chebbi M.A.C M."/>
        </authorList>
    </citation>
    <scope>NUCLEOTIDE SEQUENCE</scope>
</reference>
<protein>
    <submittedName>
        <fullName evidence="2">Uncharacterized protein</fullName>
    </submittedName>
</protein>
<evidence type="ECO:0000256" key="1">
    <source>
        <dbReference type="SAM" id="MobiDB-lite"/>
    </source>
</evidence>
<feature type="compositionally biased region" description="Low complexity" evidence="1">
    <location>
        <begin position="21"/>
        <end position="30"/>
    </location>
</feature>
<keyword evidence="3" id="KW-1185">Reference proteome</keyword>